<evidence type="ECO:0000313" key="1">
    <source>
        <dbReference type="EMBL" id="GAA4448226.1"/>
    </source>
</evidence>
<organism evidence="1 2">
    <name type="scientific">Novipirellula rosea</name>
    <dbReference type="NCBI Taxonomy" id="1031540"/>
    <lineage>
        <taxon>Bacteria</taxon>
        <taxon>Pseudomonadati</taxon>
        <taxon>Planctomycetota</taxon>
        <taxon>Planctomycetia</taxon>
        <taxon>Pirellulales</taxon>
        <taxon>Pirellulaceae</taxon>
        <taxon>Novipirellula</taxon>
    </lineage>
</organism>
<name>A0ABP8MEP6_9BACT</name>
<sequence length="65" mass="7264">MAIATRIAIRPRVLMAVRPDREFGWMTLRARICGNLLAILDDATGFTPKVAPNGNLPTFCKWVHV</sequence>
<protein>
    <submittedName>
        <fullName evidence="1">Uncharacterized protein</fullName>
    </submittedName>
</protein>
<keyword evidence="2" id="KW-1185">Reference proteome</keyword>
<proteinExistence type="predicted"/>
<dbReference type="Proteomes" id="UP001500840">
    <property type="component" value="Unassembled WGS sequence"/>
</dbReference>
<evidence type="ECO:0000313" key="2">
    <source>
        <dbReference type="Proteomes" id="UP001500840"/>
    </source>
</evidence>
<accession>A0ABP8MEP6</accession>
<comment type="caution">
    <text evidence="1">The sequence shown here is derived from an EMBL/GenBank/DDBJ whole genome shotgun (WGS) entry which is preliminary data.</text>
</comment>
<gene>
    <name evidence="1" type="ORF">GCM10023156_11110</name>
</gene>
<reference evidence="2" key="1">
    <citation type="journal article" date="2019" name="Int. J. Syst. Evol. Microbiol.">
        <title>The Global Catalogue of Microorganisms (GCM) 10K type strain sequencing project: providing services to taxonomists for standard genome sequencing and annotation.</title>
        <authorList>
            <consortium name="The Broad Institute Genomics Platform"/>
            <consortium name="The Broad Institute Genome Sequencing Center for Infectious Disease"/>
            <person name="Wu L."/>
            <person name="Ma J."/>
        </authorList>
    </citation>
    <scope>NUCLEOTIDE SEQUENCE [LARGE SCALE GENOMIC DNA]</scope>
    <source>
        <strain evidence="2">JCM 17759</strain>
    </source>
</reference>
<dbReference type="EMBL" id="BAABGA010000016">
    <property type="protein sequence ID" value="GAA4448226.1"/>
    <property type="molecule type" value="Genomic_DNA"/>
</dbReference>